<comment type="caution">
    <text evidence="1">The sequence shown here is derived from an EMBL/GenBank/DDBJ whole genome shotgun (WGS) entry which is preliminary data.</text>
</comment>
<keyword evidence="2" id="KW-1185">Reference proteome</keyword>
<proteinExistence type="predicted"/>
<name>A0A9X3SHW6_9ACTN</name>
<gene>
    <name evidence="1" type="ORF">OJ997_24900</name>
</gene>
<evidence type="ECO:0000313" key="1">
    <source>
        <dbReference type="EMBL" id="MDA0183572.1"/>
    </source>
</evidence>
<dbReference type="AlphaFoldDB" id="A0A9X3SHW6"/>
<accession>A0A9X3SHW6</accession>
<organism evidence="1 2">
    <name type="scientific">Solirubrobacter phytolaccae</name>
    <dbReference type="NCBI Taxonomy" id="1404360"/>
    <lineage>
        <taxon>Bacteria</taxon>
        <taxon>Bacillati</taxon>
        <taxon>Actinomycetota</taxon>
        <taxon>Thermoleophilia</taxon>
        <taxon>Solirubrobacterales</taxon>
        <taxon>Solirubrobacteraceae</taxon>
        <taxon>Solirubrobacter</taxon>
    </lineage>
</organism>
<reference evidence="1" key="1">
    <citation type="submission" date="2022-10" db="EMBL/GenBank/DDBJ databases">
        <title>The WGS of Solirubrobacter phytolaccae KCTC 29190.</title>
        <authorList>
            <person name="Jiang Z."/>
        </authorList>
    </citation>
    <scope>NUCLEOTIDE SEQUENCE</scope>
    <source>
        <strain evidence="1">KCTC 29190</strain>
    </source>
</reference>
<dbReference type="EMBL" id="JAPDDP010000056">
    <property type="protein sequence ID" value="MDA0183572.1"/>
    <property type="molecule type" value="Genomic_DNA"/>
</dbReference>
<evidence type="ECO:0000313" key="2">
    <source>
        <dbReference type="Proteomes" id="UP001147653"/>
    </source>
</evidence>
<sequence length="48" mass="5352">MWPPSDQVREIDVIADHDLLTAKVLRQAERADDAAPVQARPVVGLYPQ</sequence>
<protein>
    <submittedName>
        <fullName evidence="1">Uncharacterized protein</fullName>
    </submittedName>
</protein>
<dbReference type="Proteomes" id="UP001147653">
    <property type="component" value="Unassembled WGS sequence"/>
</dbReference>
<dbReference type="RefSeq" id="WP_270027958.1">
    <property type="nucleotide sequence ID" value="NZ_JAPDDP010000056.1"/>
</dbReference>